<proteinExistence type="predicted"/>
<accession>A0A4S3KCN3</accession>
<evidence type="ECO:0000313" key="2">
    <source>
        <dbReference type="EMBL" id="THD06129.1"/>
    </source>
</evidence>
<gene>
    <name evidence="2" type="ORF">B1991_14395</name>
</gene>
<evidence type="ECO:0000259" key="1">
    <source>
        <dbReference type="PROSITE" id="PS50943"/>
    </source>
</evidence>
<evidence type="ECO:0000313" key="3">
    <source>
        <dbReference type="Proteomes" id="UP000306317"/>
    </source>
</evidence>
<dbReference type="Proteomes" id="UP000306317">
    <property type="component" value="Unassembled WGS sequence"/>
</dbReference>
<sequence>MLADGLSQREVSRRTGVSRKTLYRWAEDLPKPDAAPRRHIYVPDTQVRQGVPTDHLPWVGKYIAKMKPDVIVLAGDWYDCPSMSTHDAPGSRTKEGARYVDDIKAGNDALDAFMKPIHAAKAGGAWKPEIHVTLGNHCDRIRRWLEANPVMDGAIGYQDFGFVKHGIKVHDFLCPVIIDGIAYSHYWAAPMTGRAYGGMASTILGKLGHSFTQGHRQVFEYASRNSQVTGHEIIGLIAGACYVHAEPYLGYQGNSHFRGIVVKNEVRDGHYDLMRVSLDYLARQNVGMSLRKYLESKYPKSSWEHIK</sequence>
<keyword evidence="3" id="KW-1185">Reference proteome</keyword>
<protein>
    <recommendedName>
        <fullName evidence="1">HTH cro/C1-type domain-containing protein</fullName>
    </recommendedName>
</protein>
<feature type="domain" description="HTH cro/C1-type" evidence="1">
    <location>
        <begin position="5"/>
        <end position="25"/>
    </location>
</feature>
<dbReference type="EMBL" id="MWIO01000045">
    <property type="protein sequence ID" value="THD06129.1"/>
    <property type="molecule type" value="Genomic_DNA"/>
</dbReference>
<dbReference type="AlphaFoldDB" id="A0A4S3KCN3"/>
<dbReference type="InterPro" id="IPR001387">
    <property type="entry name" value="Cro/C1-type_HTH"/>
</dbReference>
<dbReference type="SUPFAM" id="SSF56300">
    <property type="entry name" value="Metallo-dependent phosphatases"/>
    <property type="match status" value="1"/>
</dbReference>
<organism evidence="2 3">
    <name type="scientific">Rhodanobacter lindaniclasticus</name>
    <dbReference type="NCBI Taxonomy" id="75310"/>
    <lineage>
        <taxon>Bacteria</taxon>
        <taxon>Pseudomonadati</taxon>
        <taxon>Pseudomonadota</taxon>
        <taxon>Gammaproteobacteria</taxon>
        <taxon>Lysobacterales</taxon>
        <taxon>Rhodanobacteraceae</taxon>
        <taxon>Rhodanobacter</taxon>
    </lineage>
</organism>
<dbReference type="PROSITE" id="PS50943">
    <property type="entry name" value="HTH_CROC1"/>
    <property type="match status" value="1"/>
</dbReference>
<dbReference type="InterPro" id="IPR029052">
    <property type="entry name" value="Metallo-depent_PP-like"/>
</dbReference>
<name>A0A4S3KCN3_9GAMM</name>
<reference evidence="2 3" key="1">
    <citation type="submission" date="2017-02" db="EMBL/GenBank/DDBJ databases">
        <title>Whole genome sequencing of Rhodanobacter lindaniclasticus DSM 17932.</title>
        <authorList>
            <person name="Kumar S."/>
            <person name="Patil P."/>
            <person name="Patil P.B."/>
        </authorList>
    </citation>
    <scope>NUCLEOTIDE SEQUENCE [LARGE SCALE GENOMIC DNA]</scope>
    <source>
        <strain evidence="2 3">DSM 17932</strain>
    </source>
</reference>
<comment type="caution">
    <text evidence="2">The sequence shown here is derived from an EMBL/GenBank/DDBJ whole genome shotgun (WGS) entry which is preliminary data.</text>
</comment>